<protein>
    <submittedName>
        <fullName evidence="1">Uncharacterized protein</fullName>
    </submittedName>
</protein>
<evidence type="ECO:0000313" key="1">
    <source>
        <dbReference type="EMBL" id="KAK2567423.1"/>
    </source>
</evidence>
<gene>
    <name evidence="1" type="ORF">P5673_008235</name>
</gene>
<proteinExistence type="predicted"/>
<evidence type="ECO:0000313" key="2">
    <source>
        <dbReference type="Proteomes" id="UP001249851"/>
    </source>
</evidence>
<dbReference type="PANTHER" id="PTHR37935:SF1">
    <property type="entry name" value="CHROMOSOME UNDETERMINED SCAFFOLD_14, WHOLE GENOME SHOTGUN SEQUENCE"/>
    <property type="match status" value="1"/>
</dbReference>
<sequence>MDPSKPLDDLQDAVEKFQDAAHERVVDKVHGLADVVDDVIPDPDELAKQIRKIVMEVFNGDDIKNAAAQLAKQALKDVATVQAIADMAKTTLLDLLSNDETRQSLLKYTKSLIIDKGTIDAFKVLIEDIIRAQEVQQFLAEAVKAILAIPIVKESAAELSKFVVCQWFVFLWITIKETLIPNWLRKNQRSLKGDDGN</sequence>
<dbReference type="EMBL" id="JARQWQ010000014">
    <property type="protein sequence ID" value="KAK2567423.1"/>
    <property type="molecule type" value="Genomic_DNA"/>
</dbReference>
<reference evidence="1" key="2">
    <citation type="journal article" date="2023" name="Science">
        <title>Genomic signatures of disease resistance in endangered staghorn corals.</title>
        <authorList>
            <person name="Vollmer S.V."/>
            <person name="Selwyn J.D."/>
            <person name="Despard B.A."/>
            <person name="Roesel C.L."/>
        </authorList>
    </citation>
    <scope>NUCLEOTIDE SEQUENCE</scope>
    <source>
        <strain evidence="1">K2</strain>
    </source>
</reference>
<keyword evidence="2" id="KW-1185">Reference proteome</keyword>
<accession>A0AAD9VAL2</accession>
<comment type="caution">
    <text evidence="1">The sequence shown here is derived from an EMBL/GenBank/DDBJ whole genome shotgun (WGS) entry which is preliminary data.</text>
</comment>
<dbReference type="AlphaFoldDB" id="A0AAD9VAL2"/>
<dbReference type="Proteomes" id="UP001249851">
    <property type="component" value="Unassembled WGS sequence"/>
</dbReference>
<name>A0AAD9VAL2_ACRCE</name>
<dbReference type="PANTHER" id="PTHR37935">
    <property type="entry name" value="CHROMOSOME UNDETERMINED SCAFFOLD_14, WHOLE GENOME SHOTGUN SEQUENCE"/>
    <property type="match status" value="1"/>
</dbReference>
<reference evidence="1" key="1">
    <citation type="journal article" date="2023" name="G3 (Bethesda)">
        <title>Whole genome assembly and annotation of the endangered Caribbean coral Acropora cervicornis.</title>
        <authorList>
            <person name="Selwyn J.D."/>
            <person name="Vollmer S.V."/>
        </authorList>
    </citation>
    <scope>NUCLEOTIDE SEQUENCE</scope>
    <source>
        <strain evidence="1">K2</strain>
    </source>
</reference>
<organism evidence="1 2">
    <name type="scientific">Acropora cervicornis</name>
    <name type="common">Staghorn coral</name>
    <dbReference type="NCBI Taxonomy" id="6130"/>
    <lineage>
        <taxon>Eukaryota</taxon>
        <taxon>Metazoa</taxon>
        <taxon>Cnidaria</taxon>
        <taxon>Anthozoa</taxon>
        <taxon>Hexacorallia</taxon>
        <taxon>Scleractinia</taxon>
        <taxon>Astrocoeniina</taxon>
        <taxon>Acroporidae</taxon>
        <taxon>Acropora</taxon>
    </lineage>
</organism>